<dbReference type="EMBL" id="JAPWTJ010002039">
    <property type="protein sequence ID" value="KAJ8968239.1"/>
    <property type="molecule type" value="Genomic_DNA"/>
</dbReference>
<evidence type="ECO:0000313" key="2">
    <source>
        <dbReference type="Proteomes" id="UP001162164"/>
    </source>
</evidence>
<accession>A0ABQ9IX30</accession>
<keyword evidence="2" id="KW-1185">Reference proteome</keyword>
<comment type="caution">
    <text evidence="1">The sequence shown here is derived from an EMBL/GenBank/DDBJ whole genome shotgun (WGS) entry which is preliminary data.</text>
</comment>
<gene>
    <name evidence="1" type="ORF">NQ317_011355</name>
</gene>
<protein>
    <submittedName>
        <fullName evidence="1">Uncharacterized protein</fullName>
    </submittedName>
</protein>
<evidence type="ECO:0000313" key="1">
    <source>
        <dbReference type="EMBL" id="KAJ8968239.1"/>
    </source>
</evidence>
<name>A0ABQ9IX30_9CUCU</name>
<reference evidence="1" key="1">
    <citation type="journal article" date="2023" name="Insect Mol. Biol.">
        <title>Genome sequencing provides insights into the evolution of gene families encoding plant cell wall-degrading enzymes in longhorned beetles.</title>
        <authorList>
            <person name="Shin N.R."/>
            <person name="Okamura Y."/>
            <person name="Kirsch R."/>
            <person name="Pauchet Y."/>
        </authorList>
    </citation>
    <scope>NUCLEOTIDE SEQUENCE</scope>
    <source>
        <strain evidence="1">MMC_N1</strain>
    </source>
</reference>
<dbReference type="Proteomes" id="UP001162164">
    <property type="component" value="Unassembled WGS sequence"/>
</dbReference>
<proteinExistence type="predicted"/>
<sequence>MLDLYLPETDYNNVELLICRSCVGPLASYLKFVTVCATTEEKITKYCEQIDTNGQDLVELNHVRLFYNENEGYRKRTLSGNIGSNSQPTDEQAQLGDLLRRYVFPIFQSLIYHGRKRFCVRPVRPQFGRDRVRADGLQIMCEIIGKLLKICSNMCDNRGKNN</sequence>
<organism evidence="1 2">
    <name type="scientific">Molorchus minor</name>
    <dbReference type="NCBI Taxonomy" id="1323400"/>
    <lineage>
        <taxon>Eukaryota</taxon>
        <taxon>Metazoa</taxon>
        <taxon>Ecdysozoa</taxon>
        <taxon>Arthropoda</taxon>
        <taxon>Hexapoda</taxon>
        <taxon>Insecta</taxon>
        <taxon>Pterygota</taxon>
        <taxon>Neoptera</taxon>
        <taxon>Endopterygota</taxon>
        <taxon>Coleoptera</taxon>
        <taxon>Polyphaga</taxon>
        <taxon>Cucujiformia</taxon>
        <taxon>Chrysomeloidea</taxon>
        <taxon>Cerambycidae</taxon>
        <taxon>Lamiinae</taxon>
        <taxon>Monochamini</taxon>
        <taxon>Molorchus</taxon>
    </lineage>
</organism>